<dbReference type="STRING" id="1802214.A2908_00070"/>
<organism evidence="9 10">
    <name type="scientific">Candidatus Staskawiczbacteria bacterium RIFCSPLOWO2_01_FULL_38_12b</name>
    <dbReference type="NCBI Taxonomy" id="1802214"/>
    <lineage>
        <taxon>Bacteria</taxon>
        <taxon>Candidatus Staskawicziibacteriota</taxon>
    </lineage>
</organism>
<evidence type="ECO:0000256" key="4">
    <source>
        <dbReference type="ARBA" id="ARBA00023125"/>
    </source>
</evidence>
<accession>A0A1G2IE14</accession>
<dbReference type="InterPro" id="IPR013324">
    <property type="entry name" value="RNA_pol_sigma_r3/r4-like"/>
</dbReference>
<dbReference type="Pfam" id="PF08281">
    <property type="entry name" value="Sigma70_r4_2"/>
    <property type="match status" value="1"/>
</dbReference>
<comment type="caution">
    <text evidence="9">The sequence shown here is derived from an EMBL/GenBank/DDBJ whole genome shotgun (WGS) entry which is preliminary data.</text>
</comment>
<evidence type="ECO:0000256" key="5">
    <source>
        <dbReference type="ARBA" id="ARBA00023163"/>
    </source>
</evidence>
<evidence type="ECO:0000256" key="1">
    <source>
        <dbReference type="ARBA" id="ARBA00010641"/>
    </source>
</evidence>
<comment type="similarity">
    <text evidence="1 6">Belongs to the sigma-70 factor family. ECF subfamily.</text>
</comment>
<dbReference type="GO" id="GO:0016987">
    <property type="term" value="F:sigma factor activity"/>
    <property type="evidence" value="ECO:0007669"/>
    <property type="project" value="UniProtKB-KW"/>
</dbReference>
<dbReference type="InterPro" id="IPR014284">
    <property type="entry name" value="RNA_pol_sigma-70_dom"/>
</dbReference>
<evidence type="ECO:0000313" key="9">
    <source>
        <dbReference type="EMBL" id="OGZ72962.1"/>
    </source>
</evidence>
<keyword evidence="4 6" id="KW-0238">DNA-binding</keyword>
<name>A0A1G2IE14_9BACT</name>
<reference evidence="9 10" key="1">
    <citation type="journal article" date="2016" name="Nat. Commun.">
        <title>Thousands of microbial genomes shed light on interconnected biogeochemical processes in an aquifer system.</title>
        <authorList>
            <person name="Anantharaman K."/>
            <person name="Brown C.T."/>
            <person name="Hug L.A."/>
            <person name="Sharon I."/>
            <person name="Castelle C.J."/>
            <person name="Probst A.J."/>
            <person name="Thomas B.C."/>
            <person name="Singh A."/>
            <person name="Wilkins M.J."/>
            <person name="Karaoz U."/>
            <person name="Brodie E.L."/>
            <person name="Williams K.H."/>
            <person name="Hubbard S.S."/>
            <person name="Banfield J.F."/>
        </authorList>
    </citation>
    <scope>NUCLEOTIDE SEQUENCE [LARGE SCALE GENOMIC DNA]</scope>
</reference>
<dbReference type="InterPro" id="IPR007627">
    <property type="entry name" value="RNA_pol_sigma70_r2"/>
</dbReference>
<dbReference type="SUPFAM" id="SSF88659">
    <property type="entry name" value="Sigma3 and sigma4 domains of RNA polymerase sigma factors"/>
    <property type="match status" value="1"/>
</dbReference>
<evidence type="ECO:0000259" key="8">
    <source>
        <dbReference type="Pfam" id="PF08281"/>
    </source>
</evidence>
<dbReference type="SUPFAM" id="SSF88946">
    <property type="entry name" value="Sigma2 domain of RNA polymerase sigma factors"/>
    <property type="match status" value="1"/>
</dbReference>
<dbReference type="PANTHER" id="PTHR43133:SF60">
    <property type="entry name" value="RNA POLYMERASE SIGMA FACTOR SIGV"/>
    <property type="match status" value="1"/>
</dbReference>
<dbReference type="Proteomes" id="UP000176774">
    <property type="component" value="Unassembled WGS sequence"/>
</dbReference>
<dbReference type="AlphaFoldDB" id="A0A1G2IE14"/>
<evidence type="ECO:0000256" key="6">
    <source>
        <dbReference type="RuleBase" id="RU000716"/>
    </source>
</evidence>
<dbReference type="InterPro" id="IPR000838">
    <property type="entry name" value="RNA_pol_sigma70_ECF_CS"/>
</dbReference>
<sequence>MNDPNLARGKKEKEFLDAYQQYADAIYRHCYFRVYNKDLAEDLTQETFIKTWKYITEGKEIKNTKAFLYKVAVNLIIDNSRKKQTLAFDQVKENGVSVRLYSMESSIIDGFEVKEIIKILDDLDETYRQVIVMRYINQLSPPEIADILEISTNAVSVKINYAMKKLREIIKIKYHES</sequence>
<feature type="domain" description="RNA polymerase sigma-70 region 2" evidence="7">
    <location>
        <begin position="19"/>
        <end position="84"/>
    </location>
</feature>
<dbReference type="CDD" id="cd06171">
    <property type="entry name" value="Sigma70_r4"/>
    <property type="match status" value="1"/>
</dbReference>
<proteinExistence type="inferred from homology"/>
<dbReference type="Gene3D" id="1.10.10.10">
    <property type="entry name" value="Winged helix-like DNA-binding domain superfamily/Winged helix DNA-binding domain"/>
    <property type="match status" value="1"/>
</dbReference>
<dbReference type="InterPro" id="IPR013249">
    <property type="entry name" value="RNA_pol_sigma70_r4_t2"/>
</dbReference>
<keyword evidence="5 6" id="KW-0804">Transcription</keyword>
<protein>
    <recommendedName>
        <fullName evidence="6">RNA polymerase sigma factor</fullName>
    </recommendedName>
</protein>
<feature type="domain" description="RNA polymerase sigma factor 70 region 4 type 2" evidence="8">
    <location>
        <begin position="115"/>
        <end position="166"/>
    </location>
</feature>
<dbReference type="InterPro" id="IPR036388">
    <property type="entry name" value="WH-like_DNA-bd_sf"/>
</dbReference>
<dbReference type="EMBL" id="MHPA01000018">
    <property type="protein sequence ID" value="OGZ72962.1"/>
    <property type="molecule type" value="Genomic_DNA"/>
</dbReference>
<evidence type="ECO:0000313" key="10">
    <source>
        <dbReference type="Proteomes" id="UP000176774"/>
    </source>
</evidence>
<dbReference type="Gene3D" id="1.10.1740.10">
    <property type="match status" value="1"/>
</dbReference>
<evidence type="ECO:0000256" key="3">
    <source>
        <dbReference type="ARBA" id="ARBA00023082"/>
    </source>
</evidence>
<dbReference type="PANTHER" id="PTHR43133">
    <property type="entry name" value="RNA POLYMERASE ECF-TYPE SIGMA FACTO"/>
    <property type="match status" value="1"/>
</dbReference>
<dbReference type="InterPro" id="IPR013325">
    <property type="entry name" value="RNA_pol_sigma_r2"/>
</dbReference>
<evidence type="ECO:0000256" key="2">
    <source>
        <dbReference type="ARBA" id="ARBA00023015"/>
    </source>
</evidence>
<dbReference type="NCBIfam" id="TIGR02937">
    <property type="entry name" value="sigma70-ECF"/>
    <property type="match status" value="1"/>
</dbReference>
<dbReference type="GO" id="GO:0003677">
    <property type="term" value="F:DNA binding"/>
    <property type="evidence" value="ECO:0007669"/>
    <property type="project" value="UniProtKB-KW"/>
</dbReference>
<gene>
    <name evidence="9" type="ORF">A2908_00070</name>
</gene>
<keyword evidence="2 6" id="KW-0805">Transcription regulation</keyword>
<dbReference type="PROSITE" id="PS01063">
    <property type="entry name" value="SIGMA70_ECF"/>
    <property type="match status" value="1"/>
</dbReference>
<evidence type="ECO:0000259" key="7">
    <source>
        <dbReference type="Pfam" id="PF04542"/>
    </source>
</evidence>
<dbReference type="GO" id="GO:0006352">
    <property type="term" value="P:DNA-templated transcription initiation"/>
    <property type="evidence" value="ECO:0007669"/>
    <property type="project" value="InterPro"/>
</dbReference>
<keyword evidence="3 6" id="KW-0731">Sigma factor</keyword>
<dbReference type="Pfam" id="PF04542">
    <property type="entry name" value="Sigma70_r2"/>
    <property type="match status" value="1"/>
</dbReference>
<dbReference type="InterPro" id="IPR039425">
    <property type="entry name" value="RNA_pol_sigma-70-like"/>
</dbReference>